<keyword evidence="2" id="KW-1185">Reference proteome</keyword>
<reference evidence="1 2" key="1">
    <citation type="submission" date="2024-09" db="EMBL/GenBank/DDBJ databases">
        <title>Genome sequencing and assembly of Phytophthora oleae, isolate VK10A, causative agent of rot of olive drupes.</title>
        <authorList>
            <person name="Conti Taguali S."/>
            <person name="Riolo M."/>
            <person name="La Spada F."/>
            <person name="Cacciola S.O."/>
            <person name="Dionisio G."/>
        </authorList>
    </citation>
    <scope>NUCLEOTIDE SEQUENCE [LARGE SCALE GENOMIC DNA]</scope>
    <source>
        <strain evidence="1 2">VK10A</strain>
    </source>
</reference>
<organism evidence="1 2">
    <name type="scientific">Phytophthora oleae</name>
    <dbReference type="NCBI Taxonomy" id="2107226"/>
    <lineage>
        <taxon>Eukaryota</taxon>
        <taxon>Sar</taxon>
        <taxon>Stramenopiles</taxon>
        <taxon>Oomycota</taxon>
        <taxon>Peronosporomycetes</taxon>
        <taxon>Peronosporales</taxon>
        <taxon>Peronosporaceae</taxon>
        <taxon>Phytophthora</taxon>
    </lineage>
</organism>
<dbReference type="AlphaFoldDB" id="A0ABD3FCD2"/>
<dbReference type="Proteomes" id="UP001632037">
    <property type="component" value="Unassembled WGS sequence"/>
</dbReference>
<gene>
    <name evidence="1" type="ORF">V7S43_010754</name>
</gene>
<protein>
    <submittedName>
        <fullName evidence="1">Uncharacterized protein</fullName>
    </submittedName>
</protein>
<accession>A0ABD3FCD2</accession>
<sequence length="136" mass="14600">MQHNEKKEQRNLVTCKVMTTSMLGNVKGTTCLKDWSFAKDVRSGSNYAAAYDIIATQPNPAKKLQSVGHRIAAVSDRGLNTKLKLLVLSEVAGATAVSVAVHTLGKTSRDLEKVLRESGNASLATFMVGSFQCSIS</sequence>
<evidence type="ECO:0000313" key="1">
    <source>
        <dbReference type="EMBL" id="KAL3664433.1"/>
    </source>
</evidence>
<comment type="caution">
    <text evidence="1">The sequence shown here is derived from an EMBL/GenBank/DDBJ whole genome shotgun (WGS) entry which is preliminary data.</text>
</comment>
<name>A0ABD3FCD2_9STRA</name>
<proteinExistence type="predicted"/>
<evidence type="ECO:0000313" key="2">
    <source>
        <dbReference type="Proteomes" id="UP001632037"/>
    </source>
</evidence>
<dbReference type="EMBL" id="JBIMZQ010000024">
    <property type="protein sequence ID" value="KAL3664433.1"/>
    <property type="molecule type" value="Genomic_DNA"/>
</dbReference>